<protein>
    <submittedName>
        <fullName evidence="13">CIC11C00000000238</fullName>
    </submittedName>
</protein>
<dbReference type="Proteomes" id="UP000182334">
    <property type="component" value="Chromosome IV"/>
</dbReference>
<feature type="region of interest" description="Disordered" evidence="11">
    <location>
        <begin position="680"/>
        <end position="784"/>
    </location>
</feature>
<dbReference type="STRING" id="45354.A0A1L0BT96"/>
<keyword evidence="4" id="KW-0963">Cytoplasm</keyword>
<comment type="cofactor">
    <cofactor evidence="1">
        <name>Mn(2+)</name>
        <dbReference type="ChEBI" id="CHEBI:29035"/>
    </cofactor>
</comment>
<evidence type="ECO:0000256" key="4">
    <source>
        <dbReference type="ARBA" id="ARBA00022490"/>
    </source>
</evidence>
<dbReference type="PANTHER" id="PTHR23114">
    <property type="entry name" value="M7GPPPN-MRNA HYDROLASE"/>
    <property type="match status" value="1"/>
</dbReference>
<keyword evidence="6" id="KW-0479">Metal-binding</keyword>
<evidence type="ECO:0000313" key="13">
    <source>
        <dbReference type="EMBL" id="SGZ54491.1"/>
    </source>
</evidence>
<proteinExistence type="inferred from homology"/>
<gene>
    <name evidence="13" type="ORF">SAMEA4029010_CIC11G00000000238</name>
</gene>
<feature type="domain" description="Nudix hydrolase" evidence="12">
    <location>
        <begin position="99"/>
        <end position="227"/>
    </location>
</feature>
<dbReference type="PANTHER" id="PTHR23114:SF17">
    <property type="entry name" value="M7GPPPN-MRNA HYDROLASE"/>
    <property type="match status" value="1"/>
</dbReference>
<name>A0A1L0BT96_9ASCO</name>
<evidence type="ECO:0000256" key="1">
    <source>
        <dbReference type="ARBA" id="ARBA00001936"/>
    </source>
</evidence>
<reference evidence="13 14" key="1">
    <citation type="submission" date="2016-10" db="EMBL/GenBank/DDBJ databases">
        <authorList>
            <person name="de Groot N.N."/>
        </authorList>
    </citation>
    <scope>NUCLEOTIDE SEQUENCE [LARGE SCALE GENOMIC DNA]</scope>
    <source>
        <strain evidence="13 14">CBS 141442</strain>
    </source>
</reference>
<organism evidence="13 14">
    <name type="scientific">Sungouiella intermedia</name>
    <dbReference type="NCBI Taxonomy" id="45354"/>
    <lineage>
        <taxon>Eukaryota</taxon>
        <taxon>Fungi</taxon>
        <taxon>Dikarya</taxon>
        <taxon>Ascomycota</taxon>
        <taxon>Saccharomycotina</taxon>
        <taxon>Pichiomycetes</taxon>
        <taxon>Metschnikowiaceae</taxon>
        <taxon>Sungouiella</taxon>
    </lineage>
</organism>
<feature type="compositionally biased region" description="Basic and acidic residues" evidence="11">
    <location>
        <begin position="465"/>
        <end position="479"/>
    </location>
</feature>
<keyword evidence="5" id="KW-0507">mRNA processing</keyword>
<evidence type="ECO:0000256" key="3">
    <source>
        <dbReference type="ARBA" id="ARBA00005279"/>
    </source>
</evidence>
<keyword evidence="10" id="KW-0464">Manganese</keyword>
<keyword evidence="9" id="KW-0866">Nonsense-mediated mRNA decay</keyword>
<dbReference type="GO" id="GO:0003723">
    <property type="term" value="F:RNA binding"/>
    <property type="evidence" value="ECO:0007669"/>
    <property type="project" value="UniProtKB-KW"/>
</dbReference>
<evidence type="ECO:0000256" key="2">
    <source>
        <dbReference type="ARBA" id="ARBA00004201"/>
    </source>
</evidence>
<dbReference type="SUPFAM" id="SSF140586">
    <property type="entry name" value="Dcp2 domain-like"/>
    <property type="match status" value="1"/>
</dbReference>
<evidence type="ECO:0000256" key="9">
    <source>
        <dbReference type="ARBA" id="ARBA00023161"/>
    </source>
</evidence>
<comment type="similarity">
    <text evidence="3">Belongs to the Nudix hydrolase family. DCP2 subfamily.</text>
</comment>
<dbReference type="InterPro" id="IPR020084">
    <property type="entry name" value="NUDIX_hydrolase_CS"/>
</dbReference>
<evidence type="ECO:0000259" key="12">
    <source>
        <dbReference type="PROSITE" id="PS51462"/>
    </source>
</evidence>
<dbReference type="GO" id="GO:0000290">
    <property type="term" value="P:deadenylation-dependent decapping of nuclear-transcribed mRNA"/>
    <property type="evidence" value="ECO:0007669"/>
    <property type="project" value="InterPro"/>
</dbReference>
<dbReference type="GO" id="GO:0030145">
    <property type="term" value="F:manganese ion binding"/>
    <property type="evidence" value="ECO:0007669"/>
    <property type="project" value="InterPro"/>
</dbReference>
<dbReference type="InterPro" id="IPR015797">
    <property type="entry name" value="NUDIX_hydrolase-like_dom_sf"/>
</dbReference>
<evidence type="ECO:0000256" key="10">
    <source>
        <dbReference type="ARBA" id="ARBA00023211"/>
    </source>
</evidence>
<dbReference type="InterPro" id="IPR007722">
    <property type="entry name" value="DCP2_BoxA"/>
</dbReference>
<dbReference type="EMBL" id="LT635759">
    <property type="protein sequence ID" value="SGZ54491.1"/>
    <property type="molecule type" value="Genomic_DNA"/>
</dbReference>
<dbReference type="GO" id="GO:0140933">
    <property type="term" value="F:5'-(N(7)-methylguanosine 5'-triphospho)-[mRNA] hydrolase activity"/>
    <property type="evidence" value="ECO:0007669"/>
    <property type="project" value="InterPro"/>
</dbReference>
<feature type="region of interest" description="Disordered" evidence="11">
    <location>
        <begin position="583"/>
        <end position="644"/>
    </location>
</feature>
<feature type="region of interest" description="Disordered" evidence="11">
    <location>
        <begin position="419"/>
        <end position="492"/>
    </location>
</feature>
<keyword evidence="7" id="KW-0378">Hydrolase</keyword>
<dbReference type="InterPro" id="IPR036189">
    <property type="entry name" value="DCP2_BoxA_sf"/>
</dbReference>
<dbReference type="GO" id="GO:0006397">
    <property type="term" value="P:mRNA processing"/>
    <property type="evidence" value="ECO:0007669"/>
    <property type="project" value="UniProtKB-KW"/>
</dbReference>
<dbReference type="AlphaFoldDB" id="A0A1L0BT96"/>
<dbReference type="Pfam" id="PF05026">
    <property type="entry name" value="DCP2"/>
    <property type="match status" value="1"/>
</dbReference>
<accession>A0A1L0BT96</accession>
<dbReference type="FunFam" id="3.90.79.10:FF:000045">
    <property type="entry name" value="mRNA-decapping enzyme 2"/>
    <property type="match status" value="1"/>
</dbReference>
<feature type="region of interest" description="Disordered" evidence="11">
    <location>
        <begin position="369"/>
        <end position="388"/>
    </location>
</feature>
<evidence type="ECO:0000256" key="8">
    <source>
        <dbReference type="ARBA" id="ARBA00022884"/>
    </source>
</evidence>
<evidence type="ECO:0000313" key="14">
    <source>
        <dbReference type="Proteomes" id="UP000182334"/>
    </source>
</evidence>
<comment type="subcellular location">
    <subcellularLocation>
        <location evidence="2">Cytoplasm</location>
        <location evidence="2">P-body</location>
    </subcellularLocation>
</comment>
<dbReference type="Gene3D" id="1.10.10.1050">
    <property type="entry name" value="Dcp2, box A domain"/>
    <property type="match status" value="1"/>
</dbReference>
<feature type="compositionally biased region" description="Low complexity" evidence="11">
    <location>
        <begin position="600"/>
        <end position="611"/>
    </location>
</feature>
<feature type="compositionally biased region" description="Polar residues" evidence="11">
    <location>
        <begin position="612"/>
        <end position="632"/>
    </location>
</feature>
<dbReference type="InterPro" id="IPR000086">
    <property type="entry name" value="NUDIX_hydrolase_dom"/>
</dbReference>
<evidence type="ECO:0000256" key="11">
    <source>
        <dbReference type="SAM" id="MobiDB-lite"/>
    </source>
</evidence>
<dbReference type="GO" id="GO:0000932">
    <property type="term" value="C:P-body"/>
    <property type="evidence" value="ECO:0007669"/>
    <property type="project" value="UniProtKB-SubCell"/>
</dbReference>
<keyword evidence="8" id="KW-0694">RNA-binding</keyword>
<dbReference type="SUPFAM" id="SSF55811">
    <property type="entry name" value="Nudix"/>
    <property type="match status" value="1"/>
</dbReference>
<dbReference type="Gene3D" id="3.90.79.10">
    <property type="entry name" value="Nucleoside Triphosphate Pyrophosphohydrolase"/>
    <property type="match status" value="1"/>
</dbReference>
<dbReference type="InterPro" id="IPR044099">
    <property type="entry name" value="Dcp2_NUDIX"/>
</dbReference>
<evidence type="ECO:0000256" key="6">
    <source>
        <dbReference type="ARBA" id="ARBA00022723"/>
    </source>
</evidence>
<sequence length="784" mass="86593">MSIQLRDGLANEPVDHILEDLLVRFVINCPDEDLSSIERVFFQVEEAQWFYTDFIRQLNPLFPGMKMKSFAPRLLSKCPLLWKWGDPADALSRFGMYKRTIPVRGIALLNKEMTKVVLVQGTESSLWSFPRGKISKDEDDLVCAVREVKEETGFDAKDYVNEKDVVERTVYGKNFKIYLARNVPEDYMFEPEVRNEIALIQWHDIKALQKRVKQSPNKYFIVAPFLKPLTRWINKNKGVVSEEELMRVAEVKLKALMGILTVAPSDSADAGRELLDILQGAAKPAAEPVLNNMDSPSTVPRPQYIHMNVPQHLQNFYAGMGQMPQFFPPSNGFMPMHQFRPPQVNGGYFANQGQHMPLPPLQQVPQISPAQQFPHSPQPASTPTNSTNSKELLSVLKGGPLKKEPEPKNTRAGEFLQMLSKKPESSSSKPEAPPKIILKREKGTLESDASATLLGLLGKKPSTAPREEKEETQKKEDGHVVSPRPQTSSTASAELLGLINGGKSQVSKPSPSIFEEKNDSSKELLGILKRAPVERKPIVEEIEGRSLANPGEFLKVLNGQKSHEDKQASGELLSILNQPKKPVRIAKREGGTPDLRSVLGESGSSTPGGESNASFANLILSTLNRKSTTPQSKPVIKPTPPPEDFEEFENFEDFDDFDEISASRNDIYNSIANTFDVDSDDEFEDANAPQPEVAPISPPVNHSNAQGNHLLLLLNGGKPPTTNYQETYGAPNPSASQVNKPSAFPSGNGADFLKVLGRRPPTGDSTSSGDGRNELLSILKGGRS</sequence>
<dbReference type="PROSITE" id="PS00893">
    <property type="entry name" value="NUDIX_BOX"/>
    <property type="match status" value="1"/>
</dbReference>
<dbReference type="GO" id="GO:0000184">
    <property type="term" value="P:nuclear-transcribed mRNA catabolic process, nonsense-mediated decay"/>
    <property type="evidence" value="ECO:0007669"/>
    <property type="project" value="UniProtKB-KW"/>
</dbReference>
<dbReference type="OrthoDB" id="18996at2759"/>
<dbReference type="PROSITE" id="PS51462">
    <property type="entry name" value="NUDIX"/>
    <property type="match status" value="1"/>
</dbReference>
<keyword evidence="14" id="KW-1185">Reference proteome</keyword>
<evidence type="ECO:0000256" key="5">
    <source>
        <dbReference type="ARBA" id="ARBA00022664"/>
    </source>
</evidence>
<dbReference type="Pfam" id="PF00293">
    <property type="entry name" value="NUDIX"/>
    <property type="match status" value="1"/>
</dbReference>
<evidence type="ECO:0000256" key="7">
    <source>
        <dbReference type="ARBA" id="ARBA00022801"/>
    </source>
</evidence>
<dbReference type="SMART" id="SM01125">
    <property type="entry name" value="DCP2"/>
    <property type="match status" value="1"/>
</dbReference>
<dbReference type="CDD" id="cd03672">
    <property type="entry name" value="NUDIX_Dcp2p_Nudt20"/>
    <property type="match status" value="1"/>
</dbReference>